<dbReference type="Pfam" id="PF00436">
    <property type="entry name" value="SSB"/>
    <property type="match status" value="1"/>
</dbReference>
<gene>
    <name evidence="5" type="ORF">A2V72_02825</name>
</gene>
<dbReference type="CDD" id="cd04496">
    <property type="entry name" value="SSB_OBF"/>
    <property type="match status" value="1"/>
</dbReference>
<evidence type="ECO:0000256" key="3">
    <source>
        <dbReference type="PIRNR" id="PIRNR002070"/>
    </source>
</evidence>
<dbReference type="HAMAP" id="MF_00984">
    <property type="entry name" value="SSB"/>
    <property type="match status" value="1"/>
</dbReference>
<dbReference type="EMBL" id="MHLW01000024">
    <property type="protein sequence ID" value="OGZ17831.1"/>
    <property type="molecule type" value="Genomic_DNA"/>
</dbReference>
<dbReference type="InterPro" id="IPR011344">
    <property type="entry name" value="ssDNA-bd"/>
</dbReference>
<organism evidence="5 6">
    <name type="scientific">Candidatus Nealsonbacteria bacterium RBG_13_37_56</name>
    <dbReference type="NCBI Taxonomy" id="1801661"/>
    <lineage>
        <taxon>Bacteria</taxon>
        <taxon>Candidatus Nealsoniibacteriota</taxon>
    </lineage>
</organism>
<feature type="compositionally biased region" description="Polar residues" evidence="4">
    <location>
        <begin position="110"/>
        <end position="122"/>
    </location>
</feature>
<name>A0A1G2DXP6_9BACT</name>
<keyword evidence="1 2" id="KW-0238">DNA-binding</keyword>
<dbReference type="Proteomes" id="UP000178893">
    <property type="component" value="Unassembled WGS sequence"/>
</dbReference>
<comment type="subunit">
    <text evidence="2">Homotetramer.</text>
</comment>
<feature type="compositionally biased region" description="Basic and acidic residues" evidence="4">
    <location>
        <begin position="151"/>
        <end position="163"/>
    </location>
</feature>
<dbReference type="SUPFAM" id="SSF50249">
    <property type="entry name" value="Nucleic acid-binding proteins"/>
    <property type="match status" value="1"/>
</dbReference>
<evidence type="ECO:0000313" key="6">
    <source>
        <dbReference type="Proteomes" id="UP000178893"/>
    </source>
</evidence>
<dbReference type="GO" id="GO:0003697">
    <property type="term" value="F:single-stranded DNA binding"/>
    <property type="evidence" value="ECO:0007669"/>
    <property type="project" value="UniProtKB-UniRule"/>
</dbReference>
<dbReference type="AlphaFoldDB" id="A0A1G2DXP6"/>
<evidence type="ECO:0000256" key="2">
    <source>
        <dbReference type="HAMAP-Rule" id="MF_00984"/>
    </source>
</evidence>
<dbReference type="PANTHER" id="PTHR10302:SF27">
    <property type="entry name" value="SINGLE-STRANDED DNA-BINDING PROTEIN"/>
    <property type="match status" value="1"/>
</dbReference>
<dbReference type="Gene3D" id="2.40.50.140">
    <property type="entry name" value="Nucleic acid-binding proteins"/>
    <property type="match status" value="1"/>
</dbReference>
<feature type="region of interest" description="Disordered" evidence="4">
    <location>
        <begin position="104"/>
        <end position="163"/>
    </location>
</feature>
<dbReference type="InterPro" id="IPR000424">
    <property type="entry name" value="Primosome_PriB/ssb"/>
</dbReference>
<evidence type="ECO:0000256" key="1">
    <source>
        <dbReference type="ARBA" id="ARBA00023125"/>
    </source>
</evidence>
<evidence type="ECO:0000313" key="5">
    <source>
        <dbReference type="EMBL" id="OGZ17831.1"/>
    </source>
</evidence>
<evidence type="ECO:0000256" key="4">
    <source>
        <dbReference type="SAM" id="MobiDB-lite"/>
    </source>
</evidence>
<dbReference type="InterPro" id="IPR012340">
    <property type="entry name" value="NA-bd_OB-fold"/>
</dbReference>
<dbReference type="PIRSF" id="PIRSF002070">
    <property type="entry name" value="SSB"/>
    <property type="match status" value="1"/>
</dbReference>
<accession>A0A1G2DXP6</accession>
<dbReference type="GO" id="GO:0006260">
    <property type="term" value="P:DNA replication"/>
    <property type="evidence" value="ECO:0007669"/>
    <property type="project" value="InterPro"/>
</dbReference>
<comment type="caution">
    <text evidence="5">The sequence shown here is derived from an EMBL/GenBank/DDBJ whole genome shotgun (WGS) entry which is preliminary data.</text>
</comment>
<proteinExistence type="inferred from homology"/>
<dbReference type="PANTHER" id="PTHR10302">
    <property type="entry name" value="SINGLE-STRANDED DNA-BINDING PROTEIN"/>
    <property type="match status" value="1"/>
</dbReference>
<dbReference type="PROSITE" id="PS50935">
    <property type="entry name" value="SSB"/>
    <property type="match status" value="1"/>
</dbReference>
<dbReference type="GO" id="GO:0009295">
    <property type="term" value="C:nucleoid"/>
    <property type="evidence" value="ECO:0007669"/>
    <property type="project" value="TreeGrafter"/>
</dbReference>
<sequence length="163" mass="18695">MNLNKVILIGRLTSDPEAKTIPSGQMVCSFGLATNRVWTNQETKQKEEKAEFHNIVLWRRLAEIASQYLNKGSLVLIEGRIQTRSWEDQSGNKRYRTEIVGENIQLGPKTFSQGPQNQNSRNQKPSQSQESKESALPNQEENIPIIEEDKEDNKEIRVEDIPF</sequence>
<dbReference type="NCBIfam" id="TIGR00621">
    <property type="entry name" value="ssb"/>
    <property type="match status" value="1"/>
</dbReference>
<comment type="caution">
    <text evidence="2">Lacks conserved residue(s) required for the propagation of feature annotation.</text>
</comment>
<reference evidence="5 6" key="1">
    <citation type="journal article" date="2016" name="Nat. Commun.">
        <title>Thousands of microbial genomes shed light on interconnected biogeochemical processes in an aquifer system.</title>
        <authorList>
            <person name="Anantharaman K."/>
            <person name="Brown C.T."/>
            <person name="Hug L.A."/>
            <person name="Sharon I."/>
            <person name="Castelle C.J."/>
            <person name="Probst A.J."/>
            <person name="Thomas B.C."/>
            <person name="Singh A."/>
            <person name="Wilkins M.J."/>
            <person name="Karaoz U."/>
            <person name="Brodie E.L."/>
            <person name="Williams K.H."/>
            <person name="Hubbard S.S."/>
            <person name="Banfield J.F."/>
        </authorList>
    </citation>
    <scope>NUCLEOTIDE SEQUENCE [LARGE SCALE GENOMIC DNA]</scope>
</reference>
<protein>
    <recommendedName>
        <fullName evidence="2 3">Single-stranded DNA-binding protein</fullName>
        <shortName evidence="2">SSB</shortName>
    </recommendedName>
</protein>